<reference evidence="1 2" key="1">
    <citation type="journal article" date="2024" name="Science">
        <title>Giant polyketide synthase enzymes in the biosynthesis of giant marine polyether toxins.</title>
        <authorList>
            <person name="Fallon T.R."/>
            <person name="Shende V.V."/>
            <person name="Wierzbicki I.H."/>
            <person name="Pendleton A.L."/>
            <person name="Watervoot N.F."/>
            <person name="Auber R.P."/>
            <person name="Gonzalez D.J."/>
            <person name="Wisecaver J.H."/>
            <person name="Moore B.S."/>
        </authorList>
    </citation>
    <scope>NUCLEOTIDE SEQUENCE [LARGE SCALE GENOMIC DNA]</scope>
    <source>
        <strain evidence="1 2">12B1</strain>
    </source>
</reference>
<keyword evidence="2" id="KW-1185">Reference proteome</keyword>
<dbReference type="EMBL" id="JBGBPQ010000016">
    <property type="protein sequence ID" value="KAL1508750.1"/>
    <property type="molecule type" value="Genomic_DNA"/>
</dbReference>
<comment type="caution">
    <text evidence="1">The sequence shown here is derived from an EMBL/GenBank/DDBJ whole genome shotgun (WGS) entry which is preliminary data.</text>
</comment>
<proteinExistence type="predicted"/>
<sequence length="221" mass="24989">MSDGNTVNELETGTTNAAAETEKVPFAFSICTKITKKGTSMFEAECTVCGKMVKATPHKMLYGHYLQKPHQNMLIHCVARSILERGHPAFLAEAEKRWDKLESKRAITTKADASEAKKQKCLEEVKVRLEDNKQGIVVGKQGSEMPYSFLSAEEKAKRREQCQQAWDRVFVVCGISFRTADHPLFREAVKLTRAVPDMMVACSKTMRTTRLDKLHEEANKY</sequence>
<evidence type="ECO:0000313" key="2">
    <source>
        <dbReference type="Proteomes" id="UP001515480"/>
    </source>
</evidence>
<protein>
    <submittedName>
        <fullName evidence="1">Uncharacterized protein</fullName>
    </submittedName>
</protein>
<dbReference type="AlphaFoldDB" id="A0AB34IXW3"/>
<name>A0AB34IXW3_PRYPA</name>
<gene>
    <name evidence="1" type="ORF">AB1Y20_004845</name>
</gene>
<dbReference type="Proteomes" id="UP001515480">
    <property type="component" value="Unassembled WGS sequence"/>
</dbReference>
<accession>A0AB34IXW3</accession>
<evidence type="ECO:0000313" key="1">
    <source>
        <dbReference type="EMBL" id="KAL1508750.1"/>
    </source>
</evidence>
<organism evidence="1 2">
    <name type="scientific">Prymnesium parvum</name>
    <name type="common">Toxic golden alga</name>
    <dbReference type="NCBI Taxonomy" id="97485"/>
    <lineage>
        <taxon>Eukaryota</taxon>
        <taxon>Haptista</taxon>
        <taxon>Haptophyta</taxon>
        <taxon>Prymnesiophyceae</taxon>
        <taxon>Prymnesiales</taxon>
        <taxon>Prymnesiaceae</taxon>
        <taxon>Prymnesium</taxon>
    </lineage>
</organism>